<dbReference type="InterPro" id="IPR021352">
    <property type="entry name" value="DUF2971"/>
</dbReference>
<dbReference type="RefSeq" id="WP_118423694.1">
    <property type="nucleotide sequence ID" value="NZ_QRPE01000047.1"/>
</dbReference>
<name>A0A415MUY3_9BACE</name>
<sequence>MDTLYHYTTIDALLNMVKTDSQLHFWATRYDYLNDGEELKKGIEVLNSIIPKIEKEFNTEEAKKISGYITELGNKLEKYYKSGNAGFYVISLSEEADSLPMWRMYGNDCNGIAIGLDFDTVYHEYDKTEIVGKEKFREVSYEGDKNIEHTIKSIYELWKTLEVQEGMELANEYANIVNLLCIYIKSHHFAYEKEWRVALYDWDIKPDDIDEKYYRPIRFRNKNGIIIPYKEISLTTNAIKSITLGPGYDLNRSEASLKMFLKSKNIDTDKVKITQSNVPYYP</sequence>
<dbReference type="EMBL" id="QRPE01000047">
    <property type="protein sequence ID" value="RHL85276.1"/>
    <property type="molecule type" value="Genomic_DNA"/>
</dbReference>
<gene>
    <name evidence="1" type="ORF">DWZ95_23055</name>
</gene>
<comment type="caution">
    <text evidence="1">The sequence shown here is derived from an EMBL/GenBank/DDBJ whole genome shotgun (WGS) entry which is preliminary data.</text>
</comment>
<reference evidence="1 2" key="1">
    <citation type="submission" date="2018-08" db="EMBL/GenBank/DDBJ databases">
        <title>A genome reference for cultivated species of the human gut microbiota.</title>
        <authorList>
            <person name="Zou Y."/>
            <person name="Xue W."/>
            <person name="Luo G."/>
        </authorList>
    </citation>
    <scope>NUCLEOTIDE SEQUENCE [LARGE SCALE GENOMIC DNA]</scope>
    <source>
        <strain evidence="1 2">AF36-16BH</strain>
    </source>
</reference>
<dbReference type="AlphaFoldDB" id="A0A415MUY3"/>
<dbReference type="Pfam" id="PF11185">
    <property type="entry name" value="DUF2971"/>
    <property type="match status" value="1"/>
</dbReference>
<evidence type="ECO:0000313" key="1">
    <source>
        <dbReference type="EMBL" id="RHL85276.1"/>
    </source>
</evidence>
<organism evidence="1 2">
    <name type="scientific">Bacteroides intestinalis</name>
    <dbReference type="NCBI Taxonomy" id="329854"/>
    <lineage>
        <taxon>Bacteria</taxon>
        <taxon>Pseudomonadati</taxon>
        <taxon>Bacteroidota</taxon>
        <taxon>Bacteroidia</taxon>
        <taxon>Bacteroidales</taxon>
        <taxon>Bacteroidaceae</taxon>
        <taxon>Bacteroides</taxon>
    </lineage>
</organism>
<proteinExistence type="predicted"/>
<accession>A0A415MUY3</accession>
<dbReference type="Proteomes" id="UP000285013">
    <property type="component" value="Unassembled WGS sequence"/>
</dbReference>
<protein>
    <submittedName>
        <fullName evidence="1">DUF2971 domain-containing protein</fullName>
    </submittedName>
</protein>
<evidence type="ECO:0000313" key="2">
    <source>
        <dbReference type="Proteomes" id="UP000285013"/>
    </source>
</evidence>